<proteinExistence type="predicted"/>
<keyword evidence="7" id="KW-1185">Reference proteome</keyword>
<dbReference type="InterPro" id="IPR014710">
    <property type="entry name" value="RmlC-like_jellyroll"/>
</dbReference>
<feature type="domain" description="HTH crp-type" evidence="5">
    <location>
        <begin position="166"/>
        <end position="241"/>
    </location>
</feature>
<protein>
    <submittedName>
        <fullName evidence="6">Crp/Fnr family transcriptional regulator</fullName>
    </submittedName>
</protein>
<evidence type="ECO:0000256" key="1">
    <source>
        <dbReference type="ARBA" id="ARBA00023015"/>
    </source>
</evidence>
<dbReference type="RefSeq" id="WP_126641462.1">
    <property type="nucleotide sequence ID" value="NZ_BIFH01000034.1"/>
</dbReference>
<sequence>MPRPRRTPEPDEPPAVPSPRYARRSYPAHSFLGLLDIAHREALLRRASVSRVNKSGARNLYYEKSVFVVLSGILREIPYSGDSTNTRLRMTGDIVESSTVFDPLGGNAMVHGVQSTAVIAIPRPVFTTFLATRPAAMTALAKSMAQREKLDLYLDVHVRHGTTPVRIARYLCFLADFLGEETGTAVHPGIRISGFSQSDIAEGIGASRASVENFFREQRTAGRVTTAYRVIDIVDPASLRAGVGNMPPWQP</sequence>
<keyword evidence="1" id="KW-0805">Transcription regulation</keyword>
<evidence type="ECO:0000313" key="6">
    <source>
        <dbReference type="EMBL" id="GCD99670.1"/>
    </source>
</evidence>
<dbReference type="InterPro" id="IPR012318">
    <property type="entry name" value="HTH_CRP"/>
</dbReference>
<dbReference type="GO" id="GO:0006355">
    <property type="term" value="P:regulation of DNA-templated transcription"/>
    <property type="evidence" value="ECO:0007669"/>
    <property type="project" value="InterPro"/>
</dbReference>
<reference evidence="6 7" key="1">
    <citation type="submission" date="2018-12" db="EMBL/GenBank/DDBJ databases">
        <title>Draft genome sequence of Embleya hyalina NBRC 13850T.</title>
        <authorList>
            <person name="Komaki H."/>
            <person name="Hosoyama A."/>
            <person name="Kimura A."/>
            <person name="Ichikawa N."/>
            <person name="Tamura T."/>
        </authorList>
    </citation>
    <scope>NUCLEOTIDE SEQUENCE [LARGE SCALE GENOMIC DNA]</scope>
    <source>
        <strain evidence="6 7">NBRC 13850</strain>
    </source>
</reference>
<evidence type="ECO:0000259" key="5">
    <source>
        <dbReference type="Pfam" id="PF13545"/>
    </source>
</evidence>
<name>A0A401YYP7_9ACTN</name>
<dbReference type="Pfam" id="PF13545">
    <property type="entry name" value="HTH_Crp_2"/>
    <property type="match status" value="1"/>
</dbReference>
<organism evidence="6 7">
    <name type="scientific">Embleya hyalina</name>
    <dbReference type="NCBI Taxonomy" id="516124"/>
    <lineage>
        <taxon>Bacteria</taxon>
        <taxon>Bacillati</taxon>
        <taxon>Actinomycetota</taxon>
        <taxon>Actinomycetes</taxon>
        <taxon>Kitasatosporales</taxon>
        <taxon>Streptomycetaceae</taxon>
        <taxon>Embleya</taxon>
    </lineage>
</organism>
<accession>A0A401YYP7</accession>
<dbReference type="Gene3D" id="2.60.120.10">
    <property type="entry name" value="Jelly Rolls"/>
    <property type="match status" value="1"/>
</dbReference>
<keyword evidence="3" id="KW-0804">Transcription</keyword>
<evidence type="ECO:0000256" key="2">
    <source>
        <dbReference type="ARBA" id="ARBA00023125"/>
    </source>
</evidence>
<dbReference type="SUPFAM" id="SSF51206">
    <property type="entry name" value="cAMP-binding domain-like"/>
    <property type="match status" value="1"/>
</dbReference>
<feature type="region of interest" description="Disordered" evidence="4">
    <location>
        <begin position="1"/>
        <end position="20"/>
    </location>
</feature>
<keyword evidence="2" id="KW-0238">DNA-binding</keyword>
<dbReference type="GO" id="GO:0003677">
    <property type="term" value="F:DNA binding"/>
    <property type="evidence" value="ECO:0007669"/>
    <property type="project" value="UniProtKB-KW"/>
</dbReference>
<evidence type="ECO:0000256" key="3">
    <source>
        <dbReference type="ARBA" id="ARBA00023163"/>
    </source>
</evidence>
<dbReference type="InterPro" id="IPR018490">
    <property type="entry name" value="cNMP-bd_dom_sf"/>
</dbReference>
<evidence type="ECO:0000313" key="7">
    <source>
        <dbReference type="Proteomes" id="UP000286931"/>
    </source>
</evidence>
<comment type="caution">
    <text evidence="6">The sequence shown here is derived from an EMBL/GenBank/DDBJ whole genome shotgun (WGS) entry which is preliminary data.</text>
</comment>
<dbReference type="AlphaFoldDB" id="A0A401YYP7"/>
<dbReference type="Proteomes" id="UP000286931">
    <property type="component" value="Unassembled WGS sequence"/>
</dbReference>
<dbReference type="EMBL" id="BIFH01000034">
    <property type="protein sequence ID" value="GCD99670.1"/>
    <property type="molecule type" value="Genomic_DNA"/>
</dbReference>
<dbReference type="SUPFAM" id="SSF46785">
    <property type="entry name" value="Winged helix' DNA-binding domain"/>
    <property type="match status" value="1"/>
</dbReference>
<gene>
    <name evidence="6" type="ORF">EHYA_07392</name>
</gene>
<dbReference type="OrthoDB" id="41390at2"/>
<evidence type="ECO:0000256" key="4">
    <source>
        <dbReference type="SAM" id="MobiDB-lite"/>
    </source>
</evidence>
<dbReference type="InterPro" id="IPR036390">
    <property type="entry name" value="WH_DNA-bd_sf"/>
</dbReference>